<dbReference type="EMBL" id="FOGJ01000009">
    <property type="protein sequence ID" value="SER69367.1"/>
    <property type="molecule type" value="Genomic_DNA"/>
</dbReference>
<gene>
    <name evidence="2" type="ORF">SAMN04487884_10988</name>
</gene>
<name>A0A1H9R9S7_BUTFI</name>
<evidence type="ECO:0000313" key="2">
    <source>
        <dbReference type="EMBL" id="SER69367.1"/>
    </source>
</evidence>
<accession>A0A1H9R9S7</accession>
<evidence type="ECO:0000256" key="1">
    <source>
        <dbReference type="SAM" id="MobiDB-lite"/>
    </source>
</evidence>
<dbReference type="OrthoDB" id="2001323at2"/>
<protein>
    <submittedName>
        <fullName evidence="2">Uncharacterized protein</fullName>
    </submittedName>
</protein>
<sequence length="162" mass="18410">MEQTAEKKKMDEITIKFGKGCVGEPFTGKDGKEYKQILIPNKDENDHSPWATFVARSNAVHEDQYGKGMWMKLPADGHTTVRKDHCVGEGADGKKIWETEKTKVSNRELKGMVEFYKSRGKEQEEKPRESLKDRLSEKKAEVSQQKHDAPQKTATKSKEAAL</sequence>
<dbReference type="AlphaFoldDB" id="A0A1H9R9S7"/>
<evidence type="ECO:0000313" key="3">
    <source>
        <dbReference type="Proteomes" id="UP000182584"/>
    </source>
</evidence>
<reference evidence="2 3" key="1">
    <citation type="submission" date="2016-10" db="EMBL/GenBank/DDBJ databases">
        <authorList>
            <person name="de Groot N.N."/>
        </authorList>
    </citation>
    <scope>NUCLEOTIDE SEQUENCE [LARGE SCALE GENOMIC DNA]</scope>
    <source>
        <strain evidence="2 3">AR40</strain>
    </source>
</reference>
<organism evidence="2 3">
    <name type="scientific">Butyrivibrio fibrisolvens</name>
    <dbReference type="NCBI Taxonomy" id="831"/>
    <lineage>
        <taxon>Bacteria</taxon>
        <taxon>Bacillati</taxon>
        <taxon>Bacillota</taxon>
        <taxon>Clostridia</taxon>
        <taxon>Lachnospirales</taxon>
        <taxon>Lachnospiraceae</taxon>
        <taxon>Butyrivibrio</taxon>
    </lineage>
</organism>
<proteinExistence type="predicted"/>
<feature type="region of interest" description="Disordered" evidence="1">
    <location>
        <begin position="117"/>
        <end position="162"/>
    </location>
</feature>
<dbReference type="Proteomes" id="UP000182584">
    <property type="component" value="Unassembled WGS sequence"/>
</dbReference>
<dbReference type="RefSeq" id="WP_074755655.1">
    <property type="nucleotide sequence ID" value="NZ_FOGJ01000009.1"/>
</dbReference>